<dbReference type="Pfam" id="PF13360">
    <property type="entry name" value="PQQ_2"/>
    <property type="match status" value="1"/>
</dbReference>
<feature type="transmembrane region" description="Helical" evidence="1">
    <location>
        <begin position="31"/>
        <end position="49"/>
    </location>
</feature>
<keyword evidence="1" id="KW-1133">Transmembrane helix</keyword>
<evidence type="ECO:0000259" key="2">
    <source>
        <dbReference type="Pfam" id="PF13360"/>
    </source>
</evidence>
<dbReference type="Gene3D" id="2.130.10.10">
    <property type="entry name" value="YVTN repeat-like/Quinoprotein amine dehydrogenase"/>
    <property type="match status" value="1"/>
</dbReference>
<keyword evidence="1" id="KW-0812">Transmembrane</keyword>
<gene>
    <name evidence="3" type="ORF">DT076_15365</name>
</gene>
<keyword evidence="1" id="KW-0472">Membrane</keyword>
<dbReference type="AlphaFoldDB" id="A0A367YRY8"/>
<keyword evidence="4" id="KW-1185">Reference proteome</keyword>
<dbReference type="InterPro" id="IPR002372">
    <property type="entry name" value="PQQ_rpt_dom"/>
</dbReference>
<reference evidence="3 4" key="1">
    <citation type="submission" date="2018-07" db="EMBL/GenBank/DDBJ databases">
        <title>Desertimonas flava gen. nov. sp. nov.</title>
        <authorList>
            <person name="Liu S."/>
        </authorList>
    </citation>
    <scope>NUCLEOTIDE SEQUENCE [LARGE SCALE GENOMIC DNA]</scope>
    <source>
        <strain evidence="3 4">16Sb5-5</strain>
    </source>
</reference>
<dbReference type="PANTHER" id="PTHR34512">
    <property type="entry name" value="CELL SURFACE PROTEIN"/>
    <property type="match status" value="1"/>
</dbReference>
<feature type="transmembrane region" description="Helical" evidence="1">
    <location>
        <begin position="56"/>
        <end position="76"/>
    </location>
</feature>
<dbReference type="InterPro" id="IPR015943">
    <property type="entry name" value="WD40/YVTN_repeat-like_dom_sf"/>
</dbReference>
<dbReference type="InterPro" id="IPR011047">
    <property type="entry name" value="Quinoprotein_ADH-like_sf"/>
</dbReference>
<dbReference type="Proteomes" id="UP000252770">
    <property type="component" value="Unassembled WGS sequence"/>
</dbReference>
<evidence type="ECO:0000313" key="3">
    <source>
        <dbReference type="EMBL" id="RCK68604.1"/>
    </source>
</evidence>
<evidence type="ECO:0000313" key="4">
    <source>
        <dbReference type="Proteomes" id="UP000252770"/>
    </source>
</evidence>
<organism evidence="3 4">
    <name type="scientific">Desertihabitans brevis</name>
    <dbReference type="NCBI Taxonomy" id="2268447"/>
    <lineage>
        <taxon>Bacteria</taxon>
        <taxon>Bacillati</taxon>
        <taxon>Actinomycetota</taxon>
        <taxon>Actinomycetes</taxon>
        <taxon>Propionibacteriales</taxon>
        <taxon>Propionibacteriaceae</taxon>
        <taxon>Desertihabitans</taxon>
    </lineage>
</organism>
<proteinExistence type="predicted"/>
<dbReference type="EMBL" id="QOUI01000010">
    <property type="protein sequence ID" value="RCK68604.1"/>
    <property type="molecule type" value="Genomic_DNA"/>
</dbReference>
<sequence length="433" mass="45701">MRTRNRQLASALLGVAGLALGAATVVLALGWLWWVLALAAVGGAVVLVLSGSRRSALVGLGAAAAVVGVGILSVAVPPPLPPGAVELPPATPEDEDDVTEVGRDDRVRVLVDHQRTELVGSSLDGERLWVNEEAYPAGSRSAVLAGDSVVTVTTGGQREPAMAVSTATGETQWSAEVGGARPFAADEEVVVFADEGRTLALDRRSGESLWEVAQEAVASNQGAASFNPRRWSGQAEWVVVGDRERLRFRVLDLRTGEVATEFDVGQFQVGDWAIAGDTLITFAYDQHRRIAVGRFLTGGGGWTTEVGDDVPSPSYEPVGDDLRITTATSVRWLEAGSGQLTTVELPQGWRLAAEHPGVPGAHVLLAEERDDEHHLLSVGVLDPRTGALTELDGAYREDAAVVGVTPTGTLLALPYRDAVGGEHERTVLVPHPR</sequence>
<protein>
    <recommendedName>
        <fullName evidence="2">Pyrrolo-quinoline quinone repeat domain-containing protein</fullName>
    </recommendedName>
</protein>
<dbReference type="SUPFAM" id="SSF50998">
    <property type="entry name" value="Quinoprotein alcohol dehydrogenase-like"/>
    <property type="match status" value="1"/>
</dbReference>
<feature type="domain" description="Pyrrolo-quinoline quinone repeat" evidence="2">
    <location>
        <begin position="124"/>
        <end position="262"/>
    </location>
</feature>
<dbReference type="RefSeq" id="WP_114127575.1">
    <property type="nucleotide sequence ID" value="NZ_QOUI01000010.1"/>
</dbReference>
<name>A0A367YRY8_9ACTN</name>
<evidence type="ECO:0000256" key="1">
    <source>
        <dbReference type="SAM" id="Phobius"/>
    </source>
</evidence>
<comment type="caution">
    <text evidence="3">The sequence shown here is derived from an EMBL/GenBank/DDBJ whole genome shotgun (WGS) entry which is preliminary data.</text>
</comment>
<dbReference type="PANTHER" id="PTHR34512:SF30">
    <property type="entry name" value="OUTER MEMBRANE PROTEIN ASSEMBLY FACTOR BAMB"/>
    <property type="match status" value="1"/>
</dbReference>
<accession>A0A367YRY8</accession>